<keyword evidence="12" id="KW-1185">Reference proteome</keyword>
<dbReference type="InterPro" id="IPR035097">
    <property type="entry name" value="M29_N-terminal"/>
</dbReference>
<evidence type="ECO:0000313" key="11">
    <source>
        <dbReference type="EMBL" id="GAA4858669.1"/>
    </source>
</evidence>
<keyword evidence="5" id="KW-0031">Aminopeptidase</keyword>
<dbReference type="InterPro" id="IPR052170">
    <property type="entry name" value="M29_Exopeptidase"/>
</dbReference>
<evidence type="ECO:0000256" key="5">
    <source>
        <dbReference type="ARBA" id="ARBA00022438"/>
    </source>
</evidence>
<evidence type="ECO:0000256" key="7">
    <source>
        <dbReference type="ARBA" id="ARBA00022723"/>
    </source>
</evidence>
<keyword evidence="6" id="KW-0645">Protease</keyword>
<evidence type="ECO:0000256" key="3">
    <source>
        <dbReference type="ARBA" id="ARBA00001947"/>
    </source>
</evidence>
<feature type="region of interest" description="Disordered" evidence="10">
    <location>
        <begin position="23"/>
        <end position="45"/>
    </location>
</feature>
<evidence type="ECO:0000256" key="4">
    <source>
        <dbReference type="ARBA" id="ARBA00008236"/>
    </source>
</evidence>
<evidence type="ECO:0000256" key="10">
    <source>
        <dbReference type="SAM" id="MobiDB-lite"/>
    </source>
</evidence>
<comment type="similarity">
    <text evidence="4">Belongs to the peptidase M29 family.</text>
</comment>
<dbReference type="Proteomes" id="UP001501323">
    <property type="component" value="Unassembled WGS sequence"/>
</dbReference>
<sequence>MPTAALAVAMGLSLAACQRDDAATSDTAAAPADAASQSADQSPGAATDLEQLAERIVTQSAAVRDGDVVVITGRPHDAELMENIAVHAARVGAQPMILYSSDRLAKRLFFDVPAEYDSRPDELGMQMAGMADVFISLGNVTSESLFEGADPERLAARGKAGAGVGQEMMKNNVRRVEIGNNLYPTAWRAERFAMDMDALSKMFWDGVNLDYSTLQTRGEEVKAALAGGDEVHVTHPNGTDLRFRIGGRPVLVSDGVISADDMKQGGAAVSVYLPAGEVYTTPVAGSAEGKIVDTGTWFRGKPVEGLTLTVEGGKVTAMSGSGPGYADMQAAYDAVDDERKNLFAFFDLGINPNIALPADSKAGNWVQAGTVTLGTGANDWAGGDNTVPFGSTIYLPGSTVTLDGKTIVENGTLKL</sequence>
<evidence type="ECO:0008006" key="13">
    <source>
        <dbReference type="Google" id="ProtNLM"/>
    </source>
</evidence>
<dbReference type="PANTHER" id="PTHR34448:SF1">
    <property type="entry name" value="BLL6088 PROTEIN"/>
    <property type="match status" value="1"/>
</dbReference>
<proteinExistence type="inferred from homology"/>
<keyword evidence="8" id="KW-0378">Hydrolase</keyword>
<dbReference type="EMBL" id="BAABJY010000001">
    <property type="protein sequence ID" value="GAA4858669.1"/>
    <property type="molecule type" value="Genomic_DNA"/>
</dbReference>
<dbReference type="PANTHER" id="PTHR34448">
    <property type="entry name" value="AMINOPEPTIDASE"/>
    <property type="match status" value="1"/>
</dbReference>
<dbReference type="Pfam" id="PF02073">
    <property type="entry name" value="Peptidase_M29"/>
    <property type="match status" value="1"/>
</dbReference>
<organism evidence="11 12">
    <name type="scientific">Luteimonas vadosa</name>
    <dbReference type="NCBI Taxonomy" id="1165507"/>
    <lineage>
        <taxon>Bacteria</taxon>
        <taxon>Pseudomonadati</taxon>
        <taxon>Pseudomonadota</taxon>
        <taxon>Gammaproteobacteria</taxon>
        <taxon>Lysobacterales</taxon>
        <taxon>Lysobacteraceae</taxon>
        <taxon>Luteimonas</taxon>
    </lineage>
</organism>
<accession>A0ABP9DWU0</accession>
<dbReference type="SUPFAM" id="SSF144052">
    <property type="entry name" value="Thermophilic metalloprotease-like"/>
    <property type="match status" value="1"/>
</dbReference>
<evidence type="ECO:0000256" key="2">
    <source>
        <dbReference type="ARBA" id="ARBA00001946"/>
    </source>
</evidence>
<evidence type="ECO:0000256" key="6">
    <source>
        <dbReference type="ARBA" id="ARBA00022670"/>
    </source>
</evidence>
<keyword evidence="9" id="KW-0482">Metalloprotease</keyword>
<feature type="compositionally biased region" description="Low complexity" evidence="10">
    <location>
        <begin position="24"/>
        <end position="45"/>
    </location>
</feature>
<evidence type="ECO:0000256" key="9">
    <source>
        <dbReference type="ARBA" id="ARBA00023049"/>
    </source>
</evidence>
<comment type="cofactor">
    <cofactor evidence="2">
        <name>Mg(2+)</name>
        <dbReference type="ChEBI" id="CHEBI:18420"/>
    </cofactor>
</comment>
<comment type="cofactor">
    <cofactor evidence="1">
        <name>Co(2+)</name>
        <dbReference type="ChEBI" id="CHEBI:48828"/>
    </cofactor>
</comment>
<dbReference type="Gene3D" id="3.40.1830.10">
    <property type="entry name" value="Thermophilic metalloprotease (M29)"/>
    <property type="match status" value="1"/>
</dbReference>
<keyword evidence="7" id="KW-0479">Metal-binding</keyword>
<reference evidence="12" key="1">
    <citation type="journal article" date="2019" name="Int. J. Syst. Evol. Microbiol.">
        <title>The Global Catalogue of Microorganisms (GCM) 10K type strain sequencing project: providing services to taxonomists for standard genome sequencing and annotation.</title>
        <authorList>
            <consortium name="The Broad Institute Genomics Platform"/>
            <consortium name="The Broad Institute Genome Sequencing Center for Infectious Disease"/>
            <person name="Wu L."/>
            <person name="Ma J."/>
        </authorList>
    </citation>
    <scope>NUCLEOTIDE SEQUENCE [LARGE SCALE GENOMIC DNA]</scope>
    <source>
        <strain evidence="12">JCM 18392</strain>
    </source>
</reference>
<dbReference type="InterPro" id="IPR000787">
    <property type="entry name" value="Peptidase_M29"/>
</dbReference>
<comment type="cofactor">
    <cofactor evidence="3">
        <name>Zn(2+)</name>
        <dbReference type="ChEBI" id="CHEBI:29105"/>
    </cofactor>
</comment>
<evidence type="ECO:0000256" key="1">
    <source>
        <dbReference type="ARBA" id="ARBA00001941"/>
    </source>
</evidence>
<evidence type="ECO:0000313" key="12">
    <source>
        <dbReference type="Proteomes" id="UP001501323"/>
    </source>
</evidence>
<comment type="caution">
    <text evidence="11">The sequence shown here is derived from an EMBL/GenBank/DDBJ whole genome shotgun (WGS) entry which is preliminary data.</text>
</comment>
<evidence type="ECO:0000256" key="8">
    <source>
        <dbReference type="ARBA" id="ARBA00022801"/>
    </source>
</evidence>
<name>A0ABP9DWU0_9GAMM</name>
<protein>
    <recommendedName>
        <fullName evidence="13">Aminopeptidase</fullName>
    </recommendedName>
</protein>
<gene>
    <name evidence="11" type="ORF">GCM10023332_08210</name>
</gene>